<dbReference type="GO" id="GO:0020037">
    <property type="term" value="F:heme binding"/>
    <property type="evidence" value="ECO:0007669"/>
    <property type="project" value="InterPro"/>
</dbReference>
<evidence type="ECO:0000256" key="3">
    <source>
        <dbReference type="ARBA" id="ARBA00022723"/>
    </source>
</evidence>
<dbReference type="Gene3D" id="3.10.120.10">
    <property type="entry name" value="Cytochrome b5-like heme/steroid binding domain"/>
    <property type="match status" value="1"/>
</dbReference>
<dbReference type="Gene3D" id="3.20.20.70">
    <property type="entry name" value="Aldolase class I"/>
    <property type="match status" value="1"/>
</dbReference>
<evidence type="ECO:0000313" key="9">
    <source>
        <dbReference type="Proteomes" id="UP000738402"/>
    </source>
</evidence>
<evidence type="ECO:0000256" key="1">
    <source>
        <dbReference type="ARBA" id="ARBA00001917"/>
    </source>
</evidence>
<dbReference type="SUPFAM" id="SSF51395">
    <property type="entry name" value="FMN-linked oxidoreductases"/>
    <property type="match status" value="1"/>
</dbReference>
<dbReference type="Pfam" id="PF01070">
    <property type="entry name" value="FMN_dh"/>
    <property type="match status" value="1"/>
</dbReference>
<dbReference type="GO" id="GO:0006089">
    <property type="term" value="P:lactate metabolic process"/>
    <property type="evidence" value="ECO:0007669"/>
    <property type="project" value="TreeGrafter"/>
</dbReference>
<dbReference type="SUPFAM" id="SSF55856">
    <property type="entry name" value="Cytochrome b5-like heme/steroid binding domain"/>
    <property type="match status" value="1"/>
</dbReference>
<dbReference type="Proteomes" id="UP000738402">
    <property type="component" value="Unassembled WGS sequence"/>
</dbReference>
<accession>A0AAN6D240</accession>
<evidence type="ECO:0000313" key="8">
    <source>
        <dbReference type="EMBL" id="KAG7725008.1"/>
    </source>
</evidence>
<dbReference type="Pfam" id="PF00173">
    <property type="entry name" value="Cyt-b5"/>
    <property type="match status" value="1"/>
</dbReference>
<evidence type="ECO:0008006" key="10">
    <source>
        <dbReference type="Google" id="ProtNLM"/>
    </source>
</evidence>
<dbReference type="InterPro" id="IPR000262">
    <property type="entry name" value="FMN-dep_DH"/>
</dbReference>
<dbReference type="PROSITE" id="PS50255">
    <property type="entry name" value="CYTOCHROME_B5_2"/>
    <property type="match status" value="1"/>
</dbReference>
<evidence type="ECO:0000256" key="5">
    <source>
        <dbReference type="ARBA" id="ARBA00023004"/>
    </source>
</evidence>
<dbReference type="InterPro" id="IPR018506">
    <property type="entry name" value="Cyt_B5_heme-BS"/>
</dbReference>
<feature type="domain" description="Cytochrome b5 heme-binding" evidence="6">
    <location>
        <begin position="31"/>
        <end position="107"/>
    </location>
</feature>
<keyword evidence="3" id="KW-0479">Metal-binding</keyword>
<evidence type="ECO:0000256" key="2">
    <source>
        <dbReference type="ARBA" id="ARBA00022617"/>
    </source>
</evidence>
<dbReference type="PRINTS" id="PR00363">
    <property type="entry name" value="CYTOCHROMEB5"/>
</dbReference>
<dbReference type="AlphaFoldDB" id="A0AAN6D240"/>
<keyword evidence="5" id="KW-0408">Iron</keyword>
<name>A0AAN6D240_9ASCO</name>
<reference evidence="8" key="1">
    <citation type="journal article" date="2021" name="G3 (Bethesda)">
        <title>Genomic diversity, chromosomal rearrangements, and interspecies hybridization in the ogataea polymorpha species complex.</title>
        <authorList>
            <person name="Hanson S.J."/>
            <person name="Cinneide E.O."/>
            <person name="Salzberg L.I."/>
            <person name="Wolfe K.H."/>
            <person name="McGowan J."/>
            <person name="Fitzpatrick D.A."/>
            <person name="Matlin K."/>
        </authorList>
    </citation>
    <scope>NUCLEOTIDE SEQUENCE</scope>
    <source>
        <strain evidence="8">83-405-1</strain>
    </source>
</reference>
<dbReference type="GO" id="GO:0046872">
    <property type="term" value="F:metal ion binding"/>
    <property type="evidence" value="ECO:0007669"/>
    <property type="project" value="UniProtKB-KW"/>
</dbReference>
<dbReference type="FunFam" id="3.10.120.10:FF:000007">
    <property type="entry name" value="Sulfite oxidase, mitochondrial"/>
    <property type="match status" value="1"/>
</dbReference>
<evidence type="ECO:0000256" key="4">
    <source>
        <dbReference type="ARBA" id="ARBA00023002"/>
    </source>
</evidence>
<keyword evidence="4" id="KW-0560">Oxidoreductase</keyword>
<dbReference type="InterPro" id="IPR001199">
    <property type="entry name" value="Cyt_B5-like_heme/steroid-bd"/>
</dbReference>
<dbReference type="PROSITE" id="PS51349">
    <property type="entry name" value="FMN_HYDROXY_ACID_DH_2"/>
    <property type="match status" value="1"/>
</dbReference>
<dbReference type="InterPro" id="IPR036400">
    <property type="entry name" value="Cyt_B5-like_heme/steroid_sf"/>
</dbReference>
<dbReference type="GO" id="GO:0004460">
    <property type="term" value="F:L-lactate dehydrogenase (cytochrome) activity"/>
    <property type="evidence" value="ECO:0007669"/>
    <property type="project" value="TreeGrafter"/>
</dbReference>
<protein>
    <recommendedName>
        <fullName evidence="10">Cytochrome b2, mitochondrial</fullName>
    </recommendedName>
</protein>
<dbReference type="InterPro" id="IPR013785">
    <property type="entry name" value="Aldolase_TIM"/>
</dbReference>
<keyword evidence="2" id="KW-0349">Heme</keyword>
<dbReference type="PANTHER" id="PTHR10578">
    <property type="entry name" value="S -2-HYDROXY-ACID OXIDASE-RELATED"/>
    <property type="match status" value="1"/>
</dbReference>
<evidence type="ECO:0000259" key="7">
    <source>
        <dbReference type="PROSITE" id="PS51349"/>
    </source>
</evidence>
<sequence length="522" mass="58422">MVRGLKCVGFLGAAGVCWSWKLRQTLSNDQKRVVTFEELQKHNRSDDCWIAINQNVYDVTEFMKTHPGGVSRILRYAGNDATKGFHSMHHPQYLETFLEGSLVGEINDLPRKKKKTTKTPKKQHVVEIEEQEEGVAALVPPALSHIFSLSDFEVVARNVLPPATLVHVSSGADDEFTLRENRYALGRIFFRPRCLVDISNTSIETDILGVRTSAPFFISSFTGSNLIQPEGEKILALAAAEENIAYMVPKRGSVSLEQLHAETAPSQAFFYQYEFESAEELREAPKFFRHIETTIPQVRAIFVNVDVAARGLREKEYKVRQMETGKSDVELAGLARPEPEYVATWKEFETVKNSTSLPIILKGLQRKEDIVKAAELGFRGALISNTGGRQLDFSKPAIETLAEVHEVLKERNIDRNQFQLFVEGGFSRGTDVIKALCLGAIPGIGRPMLYSEVYGQKGVEKASQLLKEEIVRDMKLLGASNVACLDDSYLDLSSLTVKLGIPNFQYERNYTPMINVAAKVQC</sequence>
<gene>
    <name evidence="8" type="ORF">KL933_004441</name>
</gene>
<feature type="domain" description="FMN hydroxy acid dehydrogenase" evidence="7">
    <location>
        <begin position="141"/>
        <end position="495"/>
    </location>
</feature>
<proteinExistence type="predicted"/>
<comment type="caution">
    <text evidence="8">The sequence shown here is derived from an EMBL/GenBank/DDBJ whole genome shotgun (WGS) entry which is preliminary data.</text>
</comment>
<dbReference type="PROSITE" id="PS00191">
    <property type="entry name" value="CYTOCHROME_B5_1"/>
    <property type="match status" value="1"/>
</dbReference>
<comment type="cofactor">
    <cofactor evidence="1">
        <name>FMN</name>
        <dbReference type="ChEBI" id="CHEBI:58210"/>
    </cofactor>
</comment>
<dbReference type="InterPro" id="IPR037396">
    <property type="entry name" value="FMN_HAD"/>
</dbReference>
<dbReference type="PANTHER" id="PTHR10578:SF148">
    <property type="entry name" value="L-LACTATE DEHYDROGENASE (CYTOCHROME)"/>
    <property type="match status" value="1"/>
</dbReference>
<organism evidence="8 9">
    <name type="scientific">Ogataea haglerorum</name>
    <dbReference type="NCBI Taxonomy" id="1937702"/>
    <lineage>
        <taxon>Eukaryota</taxon>
        <taxon>Fungi</taxon>
        <taxon>Dikarya</taxon>
        <taxon>Ascomycota</taxon>
        <taxon>Saccharomycotina</taxon>
        <taxon>Pichiomycetes</taxon>
        <taxon>Pichiales</taxon>
        <taxon>Pichiaceae</taxon>
        <taxon>Ogataea</taxon>
    </lineage>
</organism>
<evidence type="ECO:0000259" key="6">
    <source>
        <dbReference type="PROSITE" id="PS50255"/>
    </source>
</evidence>
<dbReference type="EMBL" id="JAHLUH010000014">
    <property type="protein sequence ID" value="KAG7725008.1"/>
    <property type="molecule type" value="Genomic_DNA"/>
</dbReference>
<dbReference type="SMART" id="SM01117">
    <property type="entry name" value="Cyt-b5"/>
    <property type="match status" value="1"/>
</dbReference>